<name>A0AAP0HEE2_9MAGN</name>
<comment type="caution">
    <text evidence="2">The sequence shown here is derived from an EMBL/GenBank/DDBJ whole genome shotgun (WGS) entry which is preliminary data.</text>
</comment>
<dbReference type="AlphaFoldDB" id="A0AAP0HEE2"/>
<dbReference type="Gene3D" id="3.40.50.300">
    <property type="entry name" value="P-loop containing nucleotide triphosphate hydrolases"/>
    <property type="match status" value="1"/>
</dbReference>
<reference evidence="2 3" key="1">
    <citation type="submission" date="2024-01" db="EMBL/GenBank/DDBJ databases">
        <title>Genome assemblies of Stephania.</title>
        <authorList>
            <person name="Yang L."/>
        </authorList>
    </citation>
    <scope>NUCLEOTIDE SEQUENCE [LARGE SCALE GENOMIC DNA]</scope>
    <source>
        <strain evidence="2">QJT</strain>
        <tissue evidence="2">Leaf</tissue>
    </source>
</reference>
<dbReference type="Pfam" id="PF00071">
    <property type="entry name" value="Ras"/>
    <property type="match status" value="1"/>
</dbReference>
<feature type="chain" id="PRO_5042999514" evidence="1">
    <location>
        <begin position="19"/>
        <end position="206"/>
    </location>
</feature>
<dbReference type="GO" id="GO:0005525">
    <property type="term" value="F:GTP binding"/>
    <property type="evidence" value="ECO:0007669"/>
    <property type="project" value="InterPro"/>
</dbReference>
<dbReference type="SUPFAM" id="SSF52540">
    <property type="entry name" value="P-loop containing nucleoside triphosphate hydrolases"/>
    <property type="match status" value="1"/>
</dbReference>
<keyword evidence="3" id="KW-1185">Reference proteome</keyword>
<gene>
    <name evidence="2" type="ORF">Sjap_025669</name>
</gene>
<dbReference type="Proteomes" id="UP001417504">
    <property type="component" value="Unassembled WGS sequence"/>
</dbReference>
<organism evidence="2 3">
    <name type="scientific">Stephania japonica</name>
    <dbReference type="NCBI Taxonomy" id="461633"/>
    <lineage>
        <taxon>Eukaryota</taxon>
        <taxon>Viridiplantae</taxon>
        <taxon>Streptophyta</taxon>
        <taxon>Embryophyta</taxon>
        <taxon>Tracheophyta</taxon>
        <taxon>Spermatophyta</taxon>
        <taxon>Magnoliopsida</taxon>
        <taxon>Ranunculales</taxon>
        <taxon>Menispermaceae</taxon>
        <taxon>Menispermoideae</taxon>
        <taxon>Cissampelideae</taxon>
        <taxon>Stephania</taxon>
    </lineage>
</organism>
<protein>
    <submittedName>
        <fullName evidence="2">Uncharacterized protein</fullName>
    </submittedName>
</protein>
<dbReference type="EMBL" id="JBBNAE010000011">
    <property type="protein sequence ID" value="KAK9085258.1"/>
    <property type="molecule type" value="Genomic_DNA"/>
</dbReference>
<dbReference type="InterPro" id="IPR027417">
    <property type="entry name" value="P-loop_NTPase"/>
</dbReference>
<evidence type="ECO:0000313" key="3">
    <source>
        <dbReference type="Proteomes" id="UP001417504"/>
    </source>
</evidence>
<evidence type="ECO:0000313" key="2">
    <source>
        <dbReference type="EMBL" id="KAK9085258.1"/>
    </source>
</evidence>
<accession>A0AAP0HEE2</accession>
<keyword evidence="1" id="KW-0732">Signal</keyword>
<dbReference type="InterPro" id="IPR001806">
    <property type="entry name" value="Small_GTPase"/>
</dbReference>
<feature type="signal peptide" evidence="1">
    <location>
        <begin position="1"/>
        <end position="18"/>
    </location>
</feature>
<sequence>MGLDFSLWLCFFLIKAFADEIGIPFMETNAKSATNVEQAFMAMAAEIKYGTLMSEGCCLWKARMGTQIWWWLVARPMIEEHRMSSNRRGGVGTGLTGRDRLDELFDGFDSMHLIYQMEQKIMEQQLRRIMGISLESQEQGVGPTMKFLKELQQDSDVGKIVDDIRQNHPSEVICNFAQELLNVSAIPKECELIRKSKYMGYRCWGR</sequence>
<evidence type="ECO:0000256" key="1">
    <source>
        <dbReference type="SAM" id="SignalP"/>
    </source>
</evidence>
<proteinExistence type="predicted"/>
<dbReference type="GO" id="GO:0003924">
    <property type="term" value="F:GTPase activity"/>
    <property type="evidence" value="ECO:0007669"/>
    <property type="project" value="InterPro"/>
</dbReference>